<comment type="caution">
    <text evidence="3">The sequence shown here is derived from an EMBL/GenBank/DDBJ whole genome shotgun (WGS) entry which is preliminary data.</text>
</comment>
<protein>
    <submittedName>
        <fullName evidence="3">Uncharacterized protein</fullName>
    </submittedName>
</protein>
<feature type="region of interest" description="Disordered" evidence="1">
    <location>
        <begin position="160"/>
        <end position="194"/>
    </location>
</feature>
<feature type="compositionally biased region" description="Basic and acidic residues" evidence="1">
    <location>
        <begin position="229"/>
        <end position="240"/>
    </location>
</feature>
<keyword evidence="2" id="KW-0812">Transmembrane</keyword>
<organism evidence="3 4">
    <name type="scientific">Dendrobium chrysotoxum</name>
    <name type="common">Orchid</name>
    <dbReference type="NCBI Taxonomy" id="161865"/>
    <lineage>
        <taxon>Eukaryota</taxon>
        <taxon>Viridiplantae</taxon>
        <taxon>Streptophyta</taxon>
        <taxon>Embryophyta</taxon>
        <taxon>Tracheophyta</taxon>
        <taxon>Spermatophyta</taxon>
        <taxon>Magnoliopsida</taxon>
        <taxon>Liliopsida</taxon>
        <taxon>Asparagales</taxon>
        <taxon>Orchidaceae</taxon>
        <taxon>Epidendroideae</taxon>
        <taxon>Malaxideae</taxon>
        <taxon>Dendrobiinae</taxon>
        <taxon>Dendrobium</taxon>
    </lineage>
</organism>
<keyword evidence="2" id="KW-1133">Transmembrane helix</keyword>
<evidence type="ECO:0000256" key="2">
    <source>
        <dbReference type="SAM" id="Phobius"/>
    </source>
</evidence>
<accession>A0AAV7G5S1</accession>
<proteinExistence type="predicted"/>
<feature type="region of interest" description="Disordered" evidence="1">
    <location>
        <begin position="214"/>
        <end position="280"/>
    </location>
</feature>
<dbReference type="EMBL" id="JAGFBR010000013">
    <property type="protein sequence ID" value="KAH0457215.1"/>
    <property type="molecule type" value="Genomic_DNA"/>
</dbReference>
<gene>
    <name evidence="3" type="ORF">IEQ34_015122</name>
</gene>
<dbReference type="Proteomes" id="UP000775213">
    <property type="component" value="Unassembled WGS sequence"/>
</dbReference>
<dbReference type="AlphaFoldDB" id="A0AAV7G5S1"/>
<reference evidence="3 4" key="1">
    <citation type="journal article" date="2021" name="Hortic Res">
        <title>Chromosome-scale assembly of the Dendrobium chrysotoxum genome enhances the understanding of orchid evolution.</title>
        <authorList>
            <person name="Zhang Y."/>
            <person name="Zhang G.Q."/>
            <person name="Zhang D."/>
            <person name="Liu X.D."/>
            <person name="Xu X.Y."/>
            <person name="Sun W.H."/>
            <person name="Yu X."/>
            <person name="Zhu X."/>
            <person name="Wang Z.W."/>
            <person name="Zhao X."/>
            <person name="Zhong W.Y."/>
            <person name="Chen H."/>
            <person name="Yin W.L."/>
            <person name="Huang T."/>
            <person name="Niu S.C."/>
            <person name="Liu Z.J."/>
        </authorList>
    </citation>
    <scope>NUCLEOTIDE SEQUENCE [LARGE SCALE GENOMIC DNA]</scope>
    <source>
        <strain evidence="3">Lindl</strain>
    </source>
</reference>
<evidence type="ECO:0000256" key="1">
    <source>
        <dbReference type="SAM" id="MobiDB-lite"/>
    </source>
</evidence>
<feature type="compositionally biased region" description="Basic and acidic residues" evidence="1">
    <location>
        <begin position="171"/>
        <end position="182"/>
    </location>
</feature>
<evidence type="ECO:0000313" key="3">
    <source>
        <dbReference type="EMBL" id="KAH0457215.1"/>
    </source>
</evidence>
<feature type="compositionally biased region" description="Polar residues" evidence="1">
    <location>
        <begin position="348"/>
        <end position="359"/>
    </location>
</feature>
<name>A0AAV7G5S1_DENCH</name>
<feature type="transmembrane region" description="Helical" evidence="2">
    <location>
        <begin position="70"/>
        <end position="96"/>
    </location>
</feature>
<feature type="transmembrane region" description="Helical" evidence="2">
    <location>
        <begin position="31"/>
        <end position="58"/>
    </location>
</feature>
<keyword evidence="4" id="KW-1185">Reference proteome</keyword>
<evidence type="ECO:0000313" key="4">
    <source>
        <dbReference type="Proteomes" id="UP000775213"/>
    </source>
</evidence>
<feature type="region of interest" description="Disordered" evidence="1">
    <location>
        <begin position="348"/>
        <end position="367"/>
    </location>
</feature>
<feature type="compositionally biased region" description="Low complexity" evidence="1">
    <location>
        <begin position="241"/>
        <end position="264"/>
    </location>
</feature>
<sequence>MAHKLRKCGNGIKTFFTDKNTTNNWAIVMDLIWALALASSWALIRLFGLDIIITNFSYIVCCPPGSCDQILGYMLLLLAYLALAIDIVNKILPILFFSQLDFNSRKVVSLVVQGRAAHQALFVAYQASGRCRNTDIHGNHLFQVSSHQYFNISIASKYMQEKRQRPSLPLKNDRRSSEEEKRRRDRSYQTQPTTLSSRGLHCFLARCRHVGPSVWKNQPDLNPLPPIEPKLRPASPHEKPPSSNLHSSSPSRSPNSRRPIRPLSGADSTPDRHQVPPPCPRLILHLATNTCSDFSFLPPQARGTRKPSEPHSCPSRTSFGSIPFLLNRKLQHLIGNDKGRSATVKVTYSHSHASSANSRKSTKREEDITCEIDSALNPA</sequence>
<keyword evidence="2" id="KW-0472">Membrane</keyword>